<sequence length="128" mass="14610">MKTLLKSNKLFLACLLSLLNSCSSLTLDTEKITDVLTWGEDKVNSLPKSAVAFECEKSKDFHMFFLENDNAVWVVLKNREFRLNKDSEQTNVYTNGDTVLELKPNNTVLTIQKKPLYDLCKEKKSTEG</sequence>
<evidence type="ECO:0000256" key="1">
    <source>
        <dbReference type="SAM" id="SignalP"/>
    </source>
</evidence>
<name>A0P556_9PROT</name>
<evidence type="ECO:0000313" key="3">
    <source>
        <dbReference type="Proteomes" id="UP000054262"/>
    </source>
</evidence>
<gene>
    <name evidence="2" type="ORF">MB2181_01295</name>
</gene>
<dbReference type="Proteomes" id="UP000054262">
    <property type="component" value="Unassembled WGS sequence"/>
</dbReference>
<organism evidence="2 3">
    <name type="scientific">Methylophilales bacterium HTCC2181</name>
    <dbReference type="NCBI Taxonomy" id="383631"/>
    <lineage>
        <taxon>Bacteria</taxon>
        <taxon>Pseudomonadati</taxon>
        <taxon>Pseudomonadota</taxon>
        <taxon>Betaproteobacteria</taxon>
        <taxon>Nitrosomonadales</taxon>
        <taxon>OM43 clade</taxon>
    </lineage>
</organism>
<keyword evidence="1" id="KW-0732">Signal</keyword>
<feature type="chain" id="PRO_5002628022" description="C-type lysozyme inhibitor domain-containing protein" evidence="1">
    <location>
        <begin position="27"/>
        <end position="128"/>
    </location>
</feature>
<dbReference type="EMBL" id="AAUX01000001">
    <property type="protein sequence ID" value="EAV46666.1"/>
    <property type="molecule type" value="Genomic_DNA"/>
</dbReference>
<evidence type="ECO:0008006" key="4">
    <source>
        <dbReference type="Google" id="ProtNLM"/>
    </source>
</evidence>
<keyword evidence="3" id="KW-1185">Reference proteome</keyword>
<dbReference type="OrthoDB" id="8538349at2"/>
<comment type="caution">
    <text evidence="2">The sequence shown here is derived from an EMBL/GenBank/DDBJ whole genome shotgun (WGS) entry which is preliminary data.</text>
</comment>
<reference evidence="2 3" key="1">
    <citation type="submission" date="2006-11" db="EMBL/GenBank/DDBJ databases">
        <authorList>
            <person name="Giovannoni S."/>
            <person name="Vergin K."/>
            <person name="Ferriera S."/>
            <person name="Johnson J."/>
            <person name="Kravitz S."/>
            <person name="Beeson K."/>
            <person name="Sutton G."/>
            <person name="Rogers Y.-H."/>
            <person name="Friedman R."/>
            <person name="Frazier M."/>
            <person name="Venter J.C."/>
        </authorList>
    </citation>
    <scope>NUCLEOTIDE SEQUENCE [LARGE SCALE GENOMIC DNA]</scope>
    <source>
        <strain evidence="2 3">HTCC2181</strain>
    </source>
</reference>
<dbReference type="AlphaFoldDB" id="A0P556"/>
<evidence type="ECO:0000313" key="2">
    <source>
        <dbReference type="EMBL" id="EAV46666.1"/>
    </source>
</evidence>
<feature type="signal peptide" evidence="1">
    <location>
        <begin position="1"/>
        <end position="26"/>
    </location>
</feature>
<proteinExistence type="predicted"/>
<protein>
    <recommendedName>
        <fullName evidence="4">C-type lysozyme inhibitor domain-containing protein</fullName>
    </recommendedName>
</protein>
<accession>A0P556</accession>